<keyword evidence="7" id="KW-0808">Transferase</keyword>
<dbReference type="Gene3D" id="3.40.640.10">
    <property type="entry name" value="Type I PLP-dependent aspartate aminotransferase-like (Major domain)"/>
    <property type="match status" value="1"/>
</dbReference>
<dbReference type="Gene3D" id="1.10.10.10">
    <property type="entry name" value="Winged helix-like DNA-binding domain superfamily/Winged helix DNA-binding domain"/>
    <property type="match status" value="1"/>
</dbReference>
<dbReference type="InterPro" id="IPR036390">
    <property type="entry name" value="WH_DNA-bd_sf"/>
</dbReference>
<gene>
    <name evidence="7" type="ORF">LKD48_08970</name>
</gene>
<dbReference type="Pfam" id="PF00392">
    <property type="entry name" value="GntR"/>
    <property type="match status" value="1"/>
</dbReference>
<dbReference type="InterPro" id="IPR004839">
    <property type="entry name" value="Aminotransferase_I/II_large"/>
</dbReference>
<name>A0AAE3E5Q0_9FIRM</name>
<dbReference type="PANTHER" id="PTHR46577">
    <property type="entry name" value="HTH-TYPE TRANSCRIPTIONAL REGULATORY PROTEIN GABR"/>
    <property type="match status" value="1"/>
</dbReference>
<evidence type="ECO:0000256" key="4">
    <source>
        <dbReference type="ARBA" id="ARBA00023125"/>
    </source>
</evidence>
<comment type="caution">
    <text evidence="7">The sequence shown here is derived from an EMBL/GenBank/DDBJ whole genome shotgun (WGS) entry which is preliminary data.</text>
</comment>
<dbReference type="RefSeq" id="WP_308731834.1">
    <property type="nucleotide sequence ID" value="NZ_JAJEQN010000020.1"/>
</dbReference>
<keyword evidence="8" id="KW-1185">Reference proteome</keyword>
<dbReference type="InterPro" id="IPR000524">
    <property type="entry name" value="Tscrpt_reg_HTH_GntR"/>
</dbReference>
<evidence type="ECO:0000259" key="6">
    <source>
        <dbReference type="PROSITE" id="PS50949"/>
    </source>
</evidence>
<accession>A0AAE3E5Q0</accession>
<evidence type="ECO:0000256" key="2">
    <source>
        <dbReference type="ARBA" id="ARBA00022898"/>
    </source>
</evidence>
<organism evidence="7 8">
    <name type="scientific">Anthropogastromicrobium aceti</name>
    <dbReference type="NCBI Taxonomy" id="2981768"/>
    <lineage>
        <taxon>Bacteria</taxon>
        <taxon>Bacillati</taxon>
        <taxon>Bacillota</taxon>
        <taxon>Clostridia</taxon>
        <taxon>Lachnospirales</taxon>
        <taxon>Lachnospiraceae</taxon>
        <taxon>Anthropogastromicrobium</taxon>
    </lineage>
</organism>
<dbReference type="PROSITE" id="PS50949">
    <property type="entry name" value="HTH_GNTR"/>
    <property type="match status" value="1"/>
</dbReference>
<dbReference type="InterPro" id="IPR015424">
    <property type="entry name" value="PyrdxlP-dep_Trfase"/>
</dbReference>
<evidence type="ECO:0000256" key="3">
    <source>
        <dbReference type="ARBA" id="ARBA00023015"/>
    </source>
</evidence>
<dbReference type="InterPro" id="IPR015421">
    <property type="entry name" value="PyrdxlP-dep_Trfase_major"/>
</dbReference>
<dbReference type="Proteomes" id="UP001198200">
    <property type="component" value="Unassembled WGS sequence"/>
</dbReference>
<dbReference type="CDD" id="cd07377">
    <property type="entry name" value="WHTH_GntR"/>
    <property type="match status" value="1"/>
</dbReference>
<sequence length="494" mass="55933">MLTYNLTATGSDSLYESLYKCIKNDILQGKLCAGEKLPSKRSFAKNLGISVITVENAYGQLSDEGYIYSMPKRGFYVSDIDMVAARGINMKGISKSADRNISGDNYIYGMESFNEAASSLAKSSYFADFSSNQTDSEIFPFSIWSKTVRSVLNDNQIQLMINSPCAGILPLRNAIAHYLRDFRGMQVFSHQIIIGAGTEYLYGLLIQLLGKNLIYGVENPGYHKIGKICKSMGVTYRHVDMDESGVSIHELEEKKIDIIHTSPSHHFPTGIVMPVSRRYELLGWAAKKKQHYIIEDDYDSELRLSGKPFPTLQSIDVSGKVIYMNTFTKTLASTVRISYMVLPEDLAKRFYSELSFYSCTVSNFEQYTLAQFMENGSFEKHINRLRNYYQNKRDAILKELKSGSIGKYITIQEEEAGVHFLMHIQSDCTEAEIVEKAKAGGVKLDPLSRYYIKNTEKHEQNGQENPYENTYVMNYSSVNMENIKKVVQVLSQLG</sequence>
<dbReference type="GO" id="GO:0003677">
    <property type="term" value="F:DNA binding"/>
    <property type="evidence" value="ECO:0007669"/>
    <property type="project" value="UniProtKB-KW"/>
</dbReference>
<evidence type="ECO:0000256" key="5">
    <source>
        <dbReference type="ARBA" id="ARBA00023163"/>
    </source>
</evidence>
<dbReference type="EMBL" id="JAJEQN010000020">
    <property type="protein sequence ID" value="MCC2221762.1"/>
    <property type="molecule type" value="Genomic_DNA"/>
</dbReference>
<dbReference type="GO" id="GO:0003700">
    <property type="term" value="F:DNA-binding transcription factor activity"/>
    <property type="evidence" value="ECO:0007669"/>
    <property type="project" value="InterPro"/>
</dbReference>
<dbReference type="GO" id="GO:0008483">
    <property type="term" value="F:transaminase activity"/>
    <property type="evidence" value="ECO:0007669"/>
    <property type="project" value="UniProtKB-KW"/>
</dbReference>
<proteinExistence type="inferred from homology"/>
<dbReference type="SUPFAM" id="SSF46785">
    <property type="entry name" value="Winged helix' DNA-binding domain"/>
    <property type="match status" value="1"/>
</dbReference>
<reference evidence="7 8" key="1">
    <citation type="submission" date="2021-10" db="EMBL/GenBank/DDBJ databases">
        <title>Anaerobic single-cell dispensing facilitates the cultivation of human gut bacteria.</title>
        <authorList>
            <person name="Afrizal A."/>
        </authorList>
    </citation>
    <scope>NUCLEOTIDE SEQUENCE [LARGE SCALE GENOMIC DNA]</scope>
    <source>
        <strain evidence="7 8">CLA-AA-H224</strain>
    </source>
</reference>
<evidence type="ECO:0000313" key="8">
    <source>
        <dbReference type="Proteomes" id="UP001198200"/>
    </source>
</evidence>
<keyword evidence="4" id="KW-0238">DNA-binding</keyword>
<keyword evidence="2" id="KW-0663">Pyridoxal phosphate</keyword>
<dbReference type="CDD" id="cd00609">
    <property type="entry name" value="AAT_like"/>
    <property type="match status" value="1"/>
</dbReference>
<protein>
    <submittedName>
        <fullName evidence="7">PLP-dependent aminotransferase family protein</fullName>
    </submittedName>
</protein>
<dbReference type="SMART" id="SM00345">
    <property type="entry name" value="HTH_GNTR"/>
    <property type="match status" value="1"/>
</dbReference>
<dbReference type="Pfam" id="PF00155">
    <property type="entry name" value="Aminotran_1_2"/>
    <property type="match status" value="1"/>
</dbReference>
<keyword evidence="5" id="KW-0804">Transcription</keyword>
<dbReference type="InterPro" id="IPR036388">
    <property type="entry name" value="WH-like_DNA-bd_sf"/>
</dbReference>
<comment type="similarity">
    <text evidence="1">In the C-terminal section; belongs to the class-I pyridoxal-phosphate-dependent aminotransferase family.</text>
</comment>
<evidence type="ECO:0000256" key="1">
    <source>
        <dbReference type="ARBA" id="ARBA00005384"/>
    </source>
</evidence>
<feature type="domain" description="HTH gntR-type" evidence="6">
    <location>
        <begin position="12"/>
        <end position="80"/>
    </location>
</feature>
<dbReference type="GO" id="GO:0030170">
    <property type="term" value="F:pyridoxal phosphate binding"/>
    <property type="evidence" value="ECO:0007669"/>
    <property type="project" value="InterPro"/>
</dbReference>
<dbReference type="PANTHER" id="PTHR46577:SF1">
    <property type="entry name" value="HTH-TYPE TRANSCRIPTIONAL REGULATORY PROTEIN GABR"/>
    <property type="match status" value="1"/>
</dbReference>
<evidence type="ECO:0000313" key="7">
    <source>
        <dbReference type="EMBL" id="MCC2221762.1"/>
    </source>
</evidence>
<dbReference type="InterPro" id="IPR051446">
    <property type="entry name" value="HTH_trans_reg/aminotransferase"/>
</dbReference>
<dbReference type="AlphaFoldDB" id="A0AAE3E5Q0"/>
<keyword evidence="3" id="KW-0805">Transcription regulation</keyword>
<dbReference type="SUPFAM" id="SSF53383">
    <property type="entry name" value="PLP-dependent transferases"/>
    <property type="match status" value="1"/>
</dbReference>
<keyword evidence="7" id="KW-0032">Aminotransferase</keyword>